<sequence>MQTTGRGRPNRQPQDEGSDRGTSRGTGRGRGRGRGRGQTPNPNFTHSPRPQHRHPRLEHSSIPSFAAIKPGTGVSIVLKQDQTTGHQVRGLVADLLTRGDHPRGVKVRLRDGRVGRVQGIVSEVEGERGEALVGGSEANLGRNGPAAVGGRGGAGGRVGGRMERDIREDDEYLYEARKPADVGLFAALEEADQRHQQRSKGRGTEELKSGIAKCPVCGVFEGDEAAVAHHVEEHFKD</sequence>
<dbReference type="RefSeq" id="XP_040785526.1">
    <property type="nucleotide sequence ID" value="XM_040933667.1"/>
</dbReference>
<accession>A0A9P4L6E1</accession>
<dbReference type="AlphaFoldDB" id="A0A9P4L6E1"/>
<dbReference type="NCBIfam" id="TIGR03833">
    <property type="entry name" value="YwbE family protein"/>
    <property type="match status" value="1"/>
</dbReference>
<dbReference type="Proteomes" id="UP000800039">
    <property type="component" value="Unassembled WGS sequence"/>
</dbReference>
<evidence type="ECO:0008006" key="4">
    <source>
        <dbReference type="Google" id="ProtNLM"/>
    </source>
</evidence>
<feature type="region of interest" description="Disordered" evidence="1">
    <location>
        <begin position="1"/>
        <end position="64"/>
    </location>
</feature>
<protein>
    <recommendedName>
        <fullName evidence="4">UBZ4-type domain-containing protein</fullName>
    </recommendedName>
</protein>
<feature type="compositionally biased region" description="Basic and acidic residues" evidence="1">
    <location>
        <begin position="13"/>
        <end position="22"/>
    </location>
</feature>
<dbReference type="OrthoDB" id="20105at2759"/>
<dbReference type="PANTHER" id="PTHR40069:SF1">
    <property type="entry name" value="YWBE PROTEIN"/>
    <property type="match status" value="1"/>
</dbReference>
<reference evidence="2" key="1">
    <citation type="submission" date="2020-01" db="EMBL/GenBank/DDBJ databases">
        <authorList>
            <consortium name="DOE Joint Genome Institute"/>
            <person name="Haridas S."/>
            <person name="Albert R."/>
            <person name="Binder M."/>
            <person name="Bloem J."/>
            <person name="Labutti K."/>
            <person name="Salamov A."/>
            <person name="Andreopoulos B."/>
            <person name="Baker S.E."/>
            <person name="Barry K."/>
            <person name="Bills G."/>
            <person name="Bluhm B.H."/>
            <person name="Cannon C."/>
            <person name="Castanera R."/>
            <person name="Culley D.E."/>
            <person name="Daum C."/>
            <person name="Ezra D."/>
            <person name="Gonzalez J.B."/>
            <person name="Henrissat B."/>
            <person name="Kuo A."/>
            <person name="Liang C."/>
            <person name="Lipzen A."/>
            <person name="Lutzoni F."/>
            <person name="Magnuson J."/>
            <person name="Mondo S."/>
            <person name="Nolan M."/>
            <person name="Ohm R."/>
            <person name="Pangilinan J."/>
            <person name="Park H.-J."/>
            <person name="Ramirez L."/>
            <person name="Alfaro M."/>
            <person name="Sun H."/>
            <person name="Tritt A."/>
            <person name="Yoshinaga Y."/>
            <person name="Zwiers L.-H."/>
            <person name="Turgeon B.G."/>
            <person name="Goodwin S.B."/>
            <person name="Spatafora J.W."/>
            <person name="Crous P.W."/>
            <person name="Grigoriev I.V."/>
        </authorList>
    </citation>
    <scope>NUCLEOTIDE SEQUENCE</scope>
    <source>
        <strain evidence="2">CBS 394.84</strain>
    </source>
</reference>
<dbReference type="PANTHER" id="PTHR40069">
    <property type="entry name" value="YWBE PROTEIN"/>
    <property type="match status" value="1"/>
</dbReference>
<dbReference type="GeneID" id="63850918"/>
<comment type="caution">
    <text evidence="2">The sequence shown here is derived from an EMBL/GenBank/DDBJ whole genome shotgun (WGS) entry which is preliminary data.</text>
</comment>
<organism evidence="2 3">
    <name type="scientific">Cucurbitaria berberidis CBS 394.84</name>
    <dbReference type="NCBI Taxonomy" id="1168544"/>
    <lineage>
        <taxon>Eukaryota</taxon>
        <taxon>Fungi</taxon>
        <taxon>Dikarya</taxon>
        <taxon>Ascomycota</taxon>
        <taxon>Pezizomycotina</taxon>
        <taxon>Dothideomycetes</taxon>
        <taxon>Pleosporomycetidae</taxon>
        <taxon>Pleosporales</taxon>
        <taxon>Pleosporineae</taxon>
        <taxon>Cucurbitariaceae</taxon>
        <taxon>Cucurbitaria</taxon>
    </lineage>
</organism>
<feature type="compositionally biased region" description="Polar residues" evidence="1">
    <location>
        <begin position="38"/>
        <end position="48"/>
    </location>
</feature>
<dbReference type="Pfam" id="PF09962">
    <property type="entry name" value="DUF2196"/>
    <property type="match status" value="1"/>
</dbReference>
<proteinExistence type="predicted"/>
<evidence type="ECO:0000256" key="1">
    <source>
        <dbReference type="SAM" id="MobiDB-lite"/>
    </source>
</evidence>
<keyword evidence="3" id="KW-1185">Reference proteome</keyword>
<dbReference type="InterPro" id="IPR019240">
    <property type="entry name" value="DUF2196"/>
</dbReference>
<name>A0A9P4L6E1_9PLEO</name>
<gene>
    <name evidence="2" type="ORF">K460DRAFT_367882</name>
</gene>
<dbReference type="EMBL" id="ML976617">
    <property type="protein sequence ID" value="KAF1842963.1"/>
    <property type="molecule type" value="Genomic_DNA"/>
</dbReference>
<evidence type="ECO:0000313" key="3">
    <source>
        <dbReference type="Proteomes" id="UP000800039"/>
    </source>
</evidence>
<evidence type="ECO:0000313" key="2">
    <source>
        <dbReference type="EMBL" id="KAF1842963.1"/>
    </source>
</evidence>